<dbReference type="Proteomes" id="UP000027734">
    <property type="component" value="Unassembled WGS sequence"/>
</dbReference>
<dbReference type="AlphaFoldDB" id="A0A073IL60"/>
<name>A0A073IL60_9RHOB</name>
<proteinExistence type="predicted"/>
<keyword evidence="3" id="KW-1185">Reference proteome</keyword>
<dbReference type="STRING" id="1300350.Z948_462"/>
<evidence type="ECO:0000313" key="2">
    <source>
        <dbReference type="EMBL" id="KEJ90330.1"/>
    </source>
</evidence>
<feature type="signal peptide" evidence="1">
    <location>
        <begin position="1"/>
        <end position="19"/>
    </location>
</feature>
<organism evidence="2 3">
    <name type="scientific">Sulfitobacter donghicola DSW-25 = KCTC 12864 = JCM 14565</name>
    <dbReference type="NCBI Taxonomy" id="1300350"/>
    <lineage>
        <taxon>Bacteria</taxon>
        <taxon>Pseudomonadati</taxon>
        <taxon>Pseudomonadota</taxon>
        <taxon>Alphaproteobacteria</taxon>
        <taxon>Rhodobacterales</taxon>
        <taxon>Roseobacteraceae</taxon>
        <taxon>Sulfitobacter</taxon>
    </lineage>
</organism>
<dbReference type="eggNOG" id="ENOG503132E">
    <property type="taxonomic scope" value="Bacteria"/>
</dbReference>
<sequence length="143" mass="15250">MLRQSLIATLMVVSLAAPAAAKGVLYDCKLDAKRAKGWVSPTMAIVFEDAGTVKVADGALLHYVGHPVVARVRKSGDVARLHWNIAGAHDHVGQVIPTFSYTAKLNLKTLGVSVLAKPVGFPQRFTGKGTCKKRNSTRGFPKG</sequence>
<gene>
    <name evidence="2" type="ORF">DSW25_07770</name>
</gene>
<protein>
    <submittedName>
        <fullName evidence="2">Uncharacterized protein</fullName>
    </submittedName>
</protein>
<feature type="chain" id="PRO_5001689820" evidence="1">
    <location>
        <begin position="20"/>
        <end position="143"/>
    </location>
</feature>
<evidence type="ECO:0000313" key="3">
    <source>
        <dbReference type="Proteomes" id="UP000027734"/>
    </source>
</evidence>
<dbReference type="OrthoDB" id="7725599at2"/>
<dbReference type="RefSeq" id="WP_025057954.1">
    <property type="nucleotide sequence ID" value="NZ_JAMC01000002.1"/>
</dbReference>
<comment type="caution">
    <text evidence="2">The sequence shown here is derived from an EMBL/GenBank/DDBJ whole genome shotgun (WGS) entry which is preliminary data.</text>
</comment>
<accession>A0A073IL60</accession>
<keyword evidence="1" id="KW-0732">Signal</keyword>
<dbReference type="EMBL" id="JAMC01000002">
    <property type="protein sequence ID" value="KEJ90330.1"/>
    <property type="molecule type" value="Genomic_DNA"/>
</dbReference>
<reference evidence="2 3" key="1">
    <citation type="submission" date="2014-01" db="EMBL/GenBank/DDBJ databases">
        <title>Sulfitobacter donghicola JCM 14565 Genome Sequencing.</title>
        <authorList>
            <person name="Lai Q."/>
            <person name="Hong Z."/>
        </authorList>
    </citation>
    <scope>NUCLEOTIDE SEQUENCE [LARGE SCALE GENOMIC DNA]</scope>
    <source>
        <strain evidence="2 3">JCM 14565</strain>
    </source>
</reference>
<evidence type="ECO:0000256" key="1">
    <source>
        <dbReference type="SAM" id="SignalP"/>
    </source>
</evidence>